<dbReference type="NCBIfam" id="TIGR00154">
    <property type="entry name" value="ispE"/>
    <property type="match status" value="1"/>
</dbReference>
<dbReference type="GO" id="GO:0016114">
    <property type="term" value="P:terpenoid biosynthetic process"/>
    <property type="evidence" value="ECO:0007669"/>
    <property type="project" value="UniProtKB-UniRule"/>
</dbReference>
<feature type="binding site" evidence="7">
    <location>
        <begin position="99"/>
        <end position="109"/>
    </location>
    <ligand>
        <name>ATP</name>
        <dbReference type="ChEBI" id="CHEBI:30616"/>
    </ligand>
</feature>
<protein>
    <recommendedName>
        <fullName evidence="1 7">4-diphosphocytidyl-2-C-methyl-D-erythritol kinase</fullName>
        <shortName evidence="7">CMK</shortName>
        <ecNumber evidence="7">2.7.1.148</ecNumber>
    </recommendedName>
    <alternativeName>
        <fullName evidence="7">4-(cytidine-5'-diphospho)-2-C-methyl-D-erythritol kinase</fullName>
    </alternativeName>
</protein>
<dbReference type="Pfam" id="PF00288">
    <property type="entry name" value="GHMP_kinases_N"/>
    <property type="match status" value="1"/>
</dbReference>
<feature type="domain" description="GHMP kinase N-terminal" evidence="8">
    <location>
        <begin position="72"/>
        <end position="148"/>
    </location>
</feature>
<dbReference type="PANTHER" id="PTHR43527:SF2">
    <property type="entry name" value="4-DIPHOSPHOCYTIDYL-2-C-METHYL-D-ERYTHRITOL KINASE, CHLOROPLASTIC"/>
    <property type="match status" value="1"/>
</dbReference>
<dbReference type="Gene3D" id="3.30.230.10">
    <property type="match status" value="1"/>
</dbReference>
<keyword evidence="2 7" id="KW-0808">Transferase</keyword>
<evidence type="ECO:0000256" key="1">
    <source>
        <dbReference type="ARBA" id="ARBA00017473"/>
    </source>
</evidence>
<dbReference type="UniPathway" id="UPA00056">
    <property type="reaction ID" value="UER00094"/>
</dbReference>
<reference evidence="10" key="1">
    <citation type="submission" date="2016-09" db="EMBL/GenBank/DDBJ databases">
        <title>Genome Sequence of Bathymodiolus thermophilus sulfur-oxidizing gill endosymbiont.</title>
        <authorList>
            <person name="Ponnudurai R."/>
            <person name="Kleiner M."/>
            <person name="Sayavedra L."/>
            <person name="Thuermer A."/>
            <person name="Felbeck H."/>
            <person name="Schlueter R."/>
            <person name="Schweder T."/>
            <person name="Markert S."/>
        </authorList>
    </citation>
    <scope>NUCLEOTIDE SEQUENCE [LARGE SCALE GENOMIC DNA]</scope>
    <source>
        <strain evidence="10">BAT/CrabSpa'14</strain>
    </source>
</reference>
<name>A0A293PBP7_9GAMM</name>
<comment type="caution">
    <text evidence="9">The sequence shown here is derived from an EMBL/GenBank/DDBJ whole genome shotgun (WGS) entry which is preliminary data.</text>
</comment>
<dbReference type="InterPro" id="IPR004424">
    <property type="entry name" value="IspE"/>
</dbReference>
<comment type="similarity">
    <text evidence="7">Belongs to the GHMP kinase family. IspE subfamily.</text>
</comment>
<dbReference type="GO" id="GO:0019288">
    <property type="term" value="P:isopentenyl diphosphate biosynthetic process, methylerythritol 4-phosphate pathway"/>
    <property type="evidence" value="ECO:0007669"/>
    <property type="project" value="UniProtKB-UniRule"/>
</dbReference>
<comment type="catalytic activity">
    <reaction evidence="7">
        <text>4-CDP-2-C-methyl-D-erythritol + ATP = 4-CDP-2-C-methyl-D-erythritol 2-phosphate + ADP + H(+)</text>
        <dbReference type="Rhea" id="RHEA:18437"/>
        <dbReference type="ChEBI" id="CHEBI:15378"/>
        <dbReference type="ChEBI" id="CHEBI:30616"/>
        <dbReference type="ChEBI" id="CHEBI:57823"/>
        <dbReference type="ChEBI" id="CHEBI:57919"/>
        <dbReference type="ChEBI" id="CHEBI:456216"/>
        <dbReference type="EC" id="2.7.1.148"/>
    </reaction>
</comment>
<evidence type="ECO:0000256" key="3">
    <source>
        <dbReference type="ARBA" id="ARBA00022741"/>
    </source>
</evidence>
<dbReference type="GO" id="GO:0050515">
    <property type="term" value="F:4-(cytidine 5'-diphospho)-2-C-methyl-D-erythritol kinase activity"/>
    <property type="evidence" value="ECO:0007669"/>
    <property type="project" value="UniProtKB-UniRule"/>
</dbReference>
<evidence type="ECO:0000313" key="10">
    <source>
        <dbReference type="Proteomes" id="UP000182798"/>
    </source>
</evidence>
<dbReference type="Proteomes" id="UP000182798">
    <property type="component" value="Unassembled WGS sequence"/>
</dbReference>
<evidence type="ECO:0000259" key="8">
    <source>
        <dbReference type="Pfam" id="PF00288"/>
    </source>
</evidence>
<dbReference type="InterPro" id="IPR014721">
    <property type="entry name" value="Ribsml_uS5_D2-typ_fold_subgr"/>
</dbReference>
<feature type="active site" evidence="7">
    <location>
        <position position="16"/>
    </location>
</feature>
<comment type="function">
    <text evidence="7">Catalyzes the phosphorylation of the position 2 hydroxy group of 4-diphosphocytidyl-2C-methyl-D-erythritol.</text>
</comment>
<feature type="active site" evidence="7">
    <location>
        <position position="141"/>
    </location>
</feature>
<dbReference type="PIRSF" id="PIRSF010376">
    <property type="entry name" value="IspE"/>
    <property type="match status" value="1"/>
</dbReference>
<dbReference type="PANTHER" id="PTHR43527">
    <property type="entry name" value="4-DIPHOSPHOCYTIDYL-2-C-METHYL-D-ERYTHRITOL KINASE, CHLOROPLASTIC"/>
    <property type="match status" value="1"/>
</dbReference>
<gene>
    <name evidence="7" type="primary">ispE</name>
    <name evidence="9" type="ORF">BGC33_12405</name>
</gene>
<proteinExistence type="inferred from homology"/>
<keyword evidence="4 7" id="KW-0418">Kinase</keyword>
<dbReference type="EC" id="2.7.1.148" evidence="7"/>
<evidence type="ECO:0000313" key="9">
    <source>
        <dbReference type="EMBL" id="ONF42093.1"/>
    </source>
</evidence>
<dbReference type="HAMAP" id="MF_00061">
    <property type="entry name" value="IspE"/>
    <property type="match status" value="1"/>
</dbReference>
<accession>A0A293PBP7</accession>
<organism evidence="9 10">
    <name type="scientific">Bathymodiolus thermophilus thioautotrophic gill symbiont</name>
    <dbReference type="NCBI Taxonomy" id="2360"/>
    <lineage>
        <taxon>Bacteria</taxon>
        <taxon>Pseudomonadati</taxon>
        <taxon>Pseudomonadota</taxon>
        <taxon>Gammaproteobacteria</taxon>
        <taxon>sulfur-oxidizing symbionts</taxon>
    </lineage>
</organism>
<evidence type="ECO:0000256" key="7">
    <source>
        <dbReference type="HAMAP-Rule" id="MF_00061"/>
    </source>
</evidence>
<dbReference type="InterPro" id="IPR036554">
    <property type="entry name" value="GHMP_kinase_C_sf"/>
</dbReference>
<dbReference type="GO" id="GO:0005524">
    <property type="term" value="F:ATP binding"/>
    <property type="evidence" value="ECO:0007669"/>
    <property type="project" value="UniProtKB-UniRule"/>
</dbReference>
<evidence type="ECO:0000256" key="6">
    <source>
        <dbReference type="ARBA" id="ARBA00023229"/>
    </source>
</evidence>
<comment type="pathway">
    <text evidence="7">Isoprenoid biosynthesis; isopentenyl diphosphate biosynthesis via DXP pathway; isopentenyl diphosphate from 1-deoxy-D-xylulose 5-phosphate: step 3/6.</text>
</comment>
<keyword evidence="5 7" id="KW-0067">ATP-binding</keyword>
<evidence type="ECO:0000256" key="5">
    <source>
        <dbReference type="ARBA" id="ARBA00022840"/>
    </source>
</evidence>
<dbReference type="Gene3D" id="3.30.70.890">
    <property type="entry name" value="GHMP kinase, C-terminal domain"/>
    <property type="match status" value="1"/>
</dbReference>
<dbReference type="InterPro" id="IPR006204">
    <property type="entry name" value="GHMP_kinase_N_dom"/>
</dbReference>
<dbReference type="AlphaFoldDB" id="A0A293PBP7"/>
<dbReference type="SUPFAM" id="SSF55060">
    <property type="entry name" value="GHMP Kinase, C-terminal domain"/>
    <property type="match status" value="1"/>
</dbReference>
<sequence length="291" mass="31924">MQKTIKKISPWYSPAKINLFLHINSKRADGYHHLQTIFQLLDYCDELNFTVKQDGVITRISGNDGVPLEQDLIIKAAKALQKATGTSLGADISIIKNIPTGGGLGGGSSNAATTLIALNQLWGTQYSTQQLAEIGLTLGADVPIFIAGYSAWAEGVGEILTPINLPKHYFLVVSINKHISTKEIFLHKALTMTPIVGKIYPFSELINPHNDCLEAAIQLESEILEVLTHLKLSKNHLYQPRMTGTGSCVFVEFRDEKDALVAFNKLPNKWSGFVAQALNTSPTLNWAVAKR</sequence>
<keyword evidence="6 7" id="KW-0414">Isoprene biosynthesis</keyword>
<dbReference type="SUPFAM" id="SSF54211">
    <property type="entry name" value="Ribosomal protein S5 domain 2-like"/>
    <property type="match status" value="1"/>
</dbReference>
<dbReference type="EMBL" id="MIQH01000431">
    <property type="protein sequence ID" value="ONF42093.1"/>
    <property type="molecule type" value="Genomic_DNA"/>
</dbReference>
<keyword evidence="3 7" id="KW-0547">Nucleotide-binding</keyword>
<evidence type="ECO:0000256" key="2">
    <source>
        <dbReference type="ARBA" id="ARBA00022679"/>
    </source>
</evidence>
<evidence type="ECO:0000256" key="4">
    <source>
        <dbReference type="ARBA" id="ARBA00022777"/>
    </source>
</evidence>
<dbReference type="InterPro" id="IPR020568">
    <property type="entry name" value="Ribosomal_Su5_D2-typ_SF"/>
</dbReference>